<sequence length="345" mass="38603">MKRGSYILLFAILIVLPGGCSSEQELKKEYEALIEETEDDLLPVLDLESGERKKEYDPVLLSDDTGPYTKEIWTIHGGQIDTPAGILCREQDVILVDRGKDCLIRADYEGNFIQSVGGTGNGPLEFVSPTGIASFKDKIYVIDAGNNRVQVLTKDLQFEEELSLADNSDAPTVYENIAVESERTIYLCGDSLLDRHITKWEDGEMTRIGENFYGSIYGDEGRIYALNRGNICVDTEEIAMTVVSGDNYLFQIENDKLTVSGRLPDGLSVNAFTCFDDQVICFASSLAKLYAFHTDGEWEKTLAVCKDLHEKIDLRNYISAADPQQIFLTNPQTGEVFRIRCHTDE</sequence>
<reference evidence="3" key="2">
    <citation type="journal article" date="2021" name="Sci. Rep.">
        <title>The distribution of antibiotic resistance genes in chicken gut microbiota commensals.</title>
        <authorList>
            <person name="Juricova H."/>
            <person name="Matiasovicova J."/>
            <person name="Kubasova T."/>
            <person name="Cejkova D."/>
            <person name="Rychlik I."/>
        </authorList>
    </citation>
    <scope>NUCLEOTIDE SEQUENCE</scope>
    <source>
        <strain evidence="3">An582</strain>
    </source>
</reference>
<dbReference type="EMBL" id="JACJKS010000002">
    <property type="protein sequence ID" value="MBM6947498.1"/>
    <property type="molecule type" value="Genomic_DNA"/>
</dbReference>
<organism evidence="3 4">
    <name type="scientific">Mordavella massiliensis</name>
    <dbReference type="NCBI Taxonomy" id="1871024"/>
    <lineage>
        <taxon>Bacteria</taxon>
        <taxon>Bacillati</taxon>
        <taxon>Bacillota</taxon>
        <taxon>Clostridia</taxon>
        <taxon>Eubacteriales</taxon>
        <taxon>Clostridiaceae</taxon>
        <taxon>Mordavella</taxon>
    </lineage>
</organism>
<dbReference type="Pfam" id="PF17170">
    <property type="entry name" value="DUF5128"/>
    <property type="match status" value="1"/>
</dbReference>
<dbReference type="AlphaFoldDB" id="A0A939BFP2"/>
<accession>A0A939BFP2</accession>
<protein>
    <recommendedName>
        <fullName evidence="5">NHL repeat-containing protein</fullName>
    </recommendedName>
</protein>
<gene>
    <name evidence="3" type="ORF">H6A20_02310</name>
</gene>
<evidence type="ECO:0000256" key="1">
    <source>
        <dbReference type="ARBA" id="ARBA00022737"/>
    </source>
</evidence>
<dbReference type="Proteomes" id="UP000705508">
    <property type="component" value="Unassembled WGS sequence"/>
</dbReference>
<evidence type="ECO:0000313" key="3">
    <source>
        <dbReference type="EMBL" id="MBM6947498.1"/>
    </source>
</evidence>
<dbReference type="InterPro" id="IPR011042">
    <property type="entry name" value="6-blade_b-propeller_TolB-like"/>
</dbReference>
<name>A0A939BFP2_9CLOT</name>
<proteinExistence type="predicted"/>
<dbReference type="InterPro" id="IPR001258">
    <property type="entry name" value="NHL_repeat"/>
</dbReference>
<evidence type="ECO:0000313" key="4">
    <source>
        <dbReference type="Proteomes" id="UP000705508"/>
    </source>
</evidence>
<dbReference type="PROSITE" id="PS51125">
    <property type="entry name" value="NHL"/>
    <property type="match status" value="1"/>
</dbReference>
<dbReference type="RefSeq" id="WP_204905544.1">
    <property type="nucleotide sequence ID" value="NZ_JACJKS010000002.1"/>
</dbReference>
<keyword evidence="1" id="KW-0677">Repeat</keyword>
<dbReference type="Gene3D" id="2.120.10.30">
    <property type="entry name" value="TolB, C-terminal domain"/>
    <property type="match status" value="1"/>
</dbReference>
<comment type="caution">
    <text evidence="3">The sequence shown here is derived from an EMBL/GenBank/DDBJ whole genome shotgun (WGS) entry which is preliminary data.</text>
</comment>
<dbReference type="SUPFAM" id="SSF101898">
    <property type="entry name" value="NHL repeat"/>
    <property type="match status" value="1"/>
</dbReference>
<feature type="repeat" description="NHL" evidence="2">
    <location>
        <begin position="113"/>
        <end position="155"/>
    </location>
</feature>
<evidence type="ECO:0000256" key="2">
    <source>
        <dbReference type="PROSITE-ProRule" id="PRU00504"/>
    </source>
</evidence>
<evidence type="ECO:0008006" key="5">
    <source>
        <dbReference type="Google" id="ProtNLM"/>
    </source>
</evidence>
<reference evidence="3" key="1">
    <citation type="submission" date="2020-08" db="EMBL/GenBank/DDBJ databases">
        <authorList>
            <person name="Cejkova D."/>
            <person name="Kubasova T."/>
            <person name="Jahodarova E."/>
            <person name="Rychlik I."/>
        </authorList>
    </citation>
    <scope>NUCLEOTIDE SEQUENCE</scope>
    <source>
        <strain evidence="3">An582</strain>
    </source>
</reference>